<keyword evidence="6 9" id="KW-1133">Transmembrane helix</keyword>
<evidence type="ECO:0000313" key="10">
    <source>
        <dbReference type="EMBL" id="NDK91091.1"/>
    </source>
</evidence>
<keyword evidence="3" id="KW-0813">Transport</keyword>
<reference evidence="10 11" key="1">
    <citation type="submission" date="2020-01" db="EMBL/GenBank/DDBJ databases">
        <title>Investigation of new actinobacteria for the biodesulphurisation of diesel fuel.</title>
        <authorList>
            <person name="Athi Narayanan S.M."/>
        </authorList>
    </citation>
    <scope>NUCLEOTIDE SEQUENCE [LARGE SCALE GENOMIC DNA]</scope>
    <source>
        <strain evidence="10 11">213E</strain>
    </source>
</reference>
<evidence type="ECO:0000256" key="8">
    <source>
        <dbReference type="SAM" id="MobiDB-lite"/>
    </source>
</evidence>
<feature type="transmembrane region" description="Helical" evidence="9">
    <location>
        <begin position="88"/>
        <end position="107"/>
    </location>
</feature>
<dbReference type="InterPro" id="IPR006042">
    <property type="entry name" value="Xan_ur_permease"/>
</dbReference>
<feature type="transmembrane region" description="Helical" evidence="9">
    <location>
        <begin position="412"/>
        <end position="435"/>
    </location>
</feature>
<comment type="similarity">
    <text evidence="2">Belongs to the nucleobase:cation symporter-2 (NCS2) (TC 2.A.40) family.</text>
</comment>
<feature type="transmembrane region" description="Helical" evidence="9">
    <location>
        <begin position="355"/>
        <end position="375"/>
    </location>
</feature>
<dbReference type="PANTHER" id="PTHR42810">
    <property type="entry name" value="PURINE PERMEASE C1399.01C-RELATED"/>
    <property type="match status" value="1"/>
</dbReference>
<dbReference type="InterPro" id="IPR006043">
    <property type="entry name" value="NCS2"/>
</dbReference>
<keyword evidence="5 9" id="KW-0812">Transmembrane</keyword>
<keyword evidence="11" id="KW-1185">Reference proteome</keyword>
<evidence type="ECO:0000256" key="4">
    <source>
        <dbReference type="ARBA" id="ARBA00022475"/>
    </source>
</evidence>
<keyword evidence="4" id="KW-1003">Cell membrane</keyword>
<dbReference type="InterPro" id="IPR017588">
    <property type="entry name" value="UacT-like"/>
</dbReference>
<feature type="transmembrane region" description="Helical" evidence="9">
    <location>
        <begin position="34"/>
        <end position="52"/>
    </location>
</feature>
<feature type="transmembrane region" description="Helical" evidence="9">
    <location>
        <begin position="203"/>
        <end position="222"/>
    </location>
</feature>
<dbReference type="NCBIfam" id="NF037981">
    <property type="entry name" value="NCS2_1"/>
    <property type="match status" value="1"/>
</dbReference>
<dbReference type="GO" id="GO:0042907">
    <property type="term" value="F:xanthine transmembrane transporter activity"/>
    <property type="evidence" value="ECO:0007669"/>
    <property type="project" value="TreeGrafter"/>
</dbReference>
<feature type="transmembrane region" description="Helical" evidence="9">
    <location>
        <begin position="326"/>
        <end position="349"/>
    </location>
</feature>
<feature type="region of interest" description="Disordered" evidence="8">
    <location>
        <begin position="449"/>
        <end position="492"/>
    </location>
</feature>
<dbReference type="Proteomes" id="UP000466307">
    <property type="component" value="Unassembled WGS sequence"/>
</dbReference>
<evidence type="ECO:0000256" key="7">
    <source>
        <dbReference type="ARBA" id="ARBA00023136"/>
    </source>
</evidence>
<accession>A0A7K3LSU8</accession>
<dbReference type="RefSeq" id="WP_059035500.1">
    <property type="nucleotide sequence ID" value="NZ_JAADZU010000056.1"/>
</dbReference>
<feature type="transmembrane region" description="Helical" evidence="9">
    <location>
        <begin position="142"/>
        <end position="165"/>
    </location>
</feature>
<evidence type="ECO:0000256" key="6">
    <source>
        <dbReference type="ARBA" id="ARBA00022989"/>
    </source>
</evidence>
<protein>
    <submittedName>
        <fullName evidence="10">Purine permease</fullName>
    </submittedName>
</protein>
<feature type="transmembrane region" description="Helical" evidence="9">
    <location>
        <begin position="387"/>
        <end position="406"/>
    </location>
</feature>
<evidence type="ECO:0000256" key="3">
    <source>
        <dbReference type="ARBA" id="ARBA00022448"/>
    </source>
</evidence>
<evidence type="ECO:0000256" key="2">
    <source>
        <dbReference type="ARBA" id="ARBA00008821"/>
    </source>
</evidence>
<name>A0A7K3LSU8_9ACTN</name>
<gene>
    <name evidence="10" type="ORF">GYA93_16095</name>
</gene>
<dbReference type="GO" id="GO:0005886">
    <property type="term" value="C:plasma membrane"/>
    <property type="evidence" value="ECO:0007669"/>
    <property type="project" value="UniProtKB-SubCell"/>
</dbReference>
<evidence type="ECO:0000256" key="9">
    <source>
        <dbReference type="SAM" id="Phobius"/>
    </source>
</evidence>
<evidence type="ECO:0000256" key="1">
    <source>
        <dbReference type="ARBA" id="ARBA00004651"/>
    </source>
</evidence>
<dbReference type="AlphaFoldDB" id="A0A7K3LSU8"/>
<comment type="caution">
    <text evidence="10">The sequence shown here is derived from an EMBL/GenBank/DDBJ whole genome shotgun (WGS) entry which is preliminary data.</text>
</comment>
<dbReference type="NCBIfam" id="TIGR03173">
    <property type="entry name" value="pbuX"/>
    <property type="match status" value="1"/>
</dbReference>
<organism evidence="10 11">
    <name type="scientific">Gordonia desulfuricans</name>
    <dbReference type="NCBI Taxonomy" id="89051"/>
    <lineage>
        <taxon>Bacteria</taxon>
        <taxon>Bacillati</taxon>
        <taxon>Actinomycetota</taxon>
        <taxon>Actinomycetes</taxon>
        <taxon>Mycobacteriales</taxon>
        <taxon>Gordoniaceae</taxon>
        <taxon>Gordonia</taxon>
    </lineage>
</organism>
<evidence type="ECO:0000313" key="11">
    <source>
        <dbReference type="Proteomes" id="UP000466307"/>
    </source>
</evidence>
<dbReference type="Pfam" id="PF00860">
    <property type="entry name" value="Xan_ur_permease"/>
    <property type="match status" value="1"/>
</dbReference>
<dbReference type="PROSITE" id="PS01116">
    <property type="entry name" value="XANTH_URACIL_PERMASE"/>
    <property type="match status" value="1"/>
</dbReference>
<feature type="transmembrane region" description="Helical" evidence="9">
    <location>
        <begin position="113"/>
        <end position="135"/>
    </location>
</feature>
<proteinExistence type="inferred from homology"/>
<keyword evidence="7 9" id="KW-0472">Membrane</keyword>
<feature type="transmembrane region" description="Helical" evidence="9">
    <location>
        <begin position="58"/>
        <end position="81"/>
    </location>
</feature>
<evidence type="ECO:0000256" key="5">
    <source>
        <dbReference type="ARBA" id="ARBA00022692"/>
    </source>
</evidence>
<feature type="transmembrane region" description="Helical" evidence="9">
    <location>
        <begin position="248"/>
        <end position="272"/>
    </location>
</feature>
<comment type="subcellular location">
    <subcellularLocation>
        <location evidence="1">Cell membrane</location>
        <topology evidence="1">Multi-pass membrane protein</topology>
    </subcellularLocation>
</comment>
<dbReference type="PANTHER" id="PTHR42810:SF4">
    <property type="entry name" value="URIC ACID TRANSPORTER UACT"/>
    <property type="match status" value="1"/>
</dbReference>
<dbReference type="NCBIfam" id="TIGR00801">
    <property type="entry name" value="ncs2"/>
    <property type="match status" value="1"/>
</dbReference>
<feature type="transmembrane region" description="Helical" evidence="9">
    <location>
        <begin position="177"/>
        <end position="196"/>
    </location>
</feature>
<sequence>MTAISDSPARPEVHPVDVRPPIPRLVIFGIQHVLIMYTGCVSVPLIFGAAVGLDAADIAILISADLLISGVITLIQSLGIGRAVGVRLPIICGGTFASLTPMILIAHEYGMPAVYGSMLIGGIIGIPLAWLFAGLLKFFPPLVTGAVLTVVGLSLIGVAGGLIVGSDPAAADYASPGNIGLAVLIMAIAVGILCLGRGMWRQLGVLLALVVGTAIAIPMGMYNLDAVGDAAWIGIPQPFHFGPPEFPVTAVVAMSIVMVVVFAESTASILALSEITGKHVSRGDLARGLTGDSISGILGAVFNAFIDTVYTNNVGAVATTRVFSRYVTAVSGVILIVLGLIPKLGAFVAGVPGPVIGGVGLIMFAVVAIVGVNTLRSVDLGDPINMTIASVAVGIGMLPTFIPGMFTKFPDSAQIVLGSGITLAAITAFLLNLVLNHTRLGEHARDALTVDTPIPDTPSPDTPSLEATDRNALSHTTDDANRLPIGDTDAAR</sequence>
<dbReference type="EMBL" id="JAADZU010000056">
    <property type="protein sequence ID" value="NDK91091.1"/>
    <property type="molecule type" value="Genomic_DNA"/>
</dbReference>